<evidence type="ECO:0000256" key="5">
    <source>
        <dbReference type="ARBA" id="ARBA00023015"/>
    </source>
</evidence>
<dbReference type="GO" id="GO:0032993">
    <property type="term" value="C:protein-DNA complex"/>
    <property type="evidence" value="ECO:0007669"/>
    <property type="project" value="TreeGrafter"/>
</dbReference>
<feature type="modified residue" description="4-aspartylphosphate" evidence="8">
    <location>
        <position position="53"/>
    </location>
</feature>
<keyword evidence="7" id="KW-0804">Transcription</keyword>
<evidence type="ECO:0000259" key="10">
    <source>
        <dbReference type="PROSITE" id="PS50110"/>
    </source>
</evidence>
<dbReference type="FunFam" id="1.10.10.10:FF:000089">
    <property type="entry name" value="Alkaline phosphatase synthesis response regulator"/>
    <property type="match status" value="1"/>
</dbReference>
<dbReference type="PANTHER" id="PTHR48111">
    <property type="entry name" value="REGULATOR OF RPOS"/>
    <property type="match status" value="1"/>
</dbReference>
<dbReference type="FunFam" id="3.40.50.2300:FF:000001">
    <property type="entry name" value="DNA-binding response regulator PhoB"/>
    <property type="match status" value="1"/>
</dbReference>
<feature type="DNA-binding region" description="OmpR/PhoB-type" evidence="9">
    <location>
        <begin position="136"/>
        <end position="235"/>
    </location>
</feature>
<dbReference type="SMART" id="SM00862">
    <property type="entry name" value="Trans_reg_C"/>
    <property type="match status" value="1"/>
</dbReference>
<gene>
    <name evidence="12" type="ORF">A9C19_04790</name>
</gene>
<dbReference type="Gene3D" id="6.10.250.690">
    <property type="match status" value="1"/>
</dbReference>
<comment type="subcellular location">
    <subcellularLocation>
        <location evidence="1">Cytoplasm</location>
    </subcellularLocation>
</comment>
<dbReference type="Pfam" id="PF00486">
    <property type="entry name" value="Trans_reg_C"/>
    <property type="match status" value="1"/>
</dbReference>
<evidence type="ECO:0000256" key="9">
    <source>
        <dbReference type="PROSITE-ProRule" id="PRU01091"/>
    </source>
</evidence>
<accession>A0A1L3MP15</accession>
<evidence type="ECO:0000256" key="1">
    <source>
        <dbReference type="ARBA" id="ARBA00004496"/>
    </source>
</evidence>
<evidence type="ECO:0000259" key="11">
    <source>
        <dbReference type="PROSITE" id="PS51755"/>
    </source>
</evidence>
<protein>
    <submittedName>
        <fullName evidence="12">DNA-binding response regulator</fullName>
    </submittedName>
</protein>
<evidence type="ECO:0000256" key="6">
    <source>
        <dbReference type="ARBA" id="ARBA00023125"/>
    </source>
</evidence>
<organism evidence="12 13">
    <name type="scientific">Bacillus weihaiensis</name>
    <dbReference type="NCBI Taxonomy" id="1547283"/>
    <lineage>
        <taxon>Bacteria</taxon>
        <taxon>Bacillati</taxon>
        <taxon>Bacillota</taxon>
        <taxon>Bacilli</taxon>
        <taxon>Bacillales</taxon>
        <taxon>Bacillaceae</taxon>
        <taxon>Bacillus</taxon>
    </lineage>
</organism>
<feature type="domain" description="OmpR/PhoB-type" evidence="11">
    <location>
        <begin position="136"/>
        <end position="235"/>
    </location>
</feature>
<dbReference type="GO" id="GO:0000156">
    <property type="term" value="F:phosphorelay response regulator activity"/>
    <property type="evidence" value="ECO:0007669"/>
    <property type="project" value="TreeGrafter"/>
</dbReference>
<keyword evidence="5" id="KW-0805">Transcription regulation</keyword>
<dbReference type="SUPFAM" id="SSF46894">
    <property type="entry name" value="C-terminal effector domain of the bipartite response regulators"/>
    <property type="match status" value="1"/>
</dbReference>
<evidence type="ECO:0000256" key="4">
    <source>
        <dbReference type="ARBA" id="ARBA00023012"/>
    </source>
</evidence>
<evidence type="ECO:0000256" key="2">
    <source>
        <dbReference type="ARBA" id="ARBA00022490"/>
    </source>
</evidence>
<dbReference type="OrthoDB" id="9790442at2"/>
<dbReference type="Gene3D" id="1.10.10.10">
    <property type="entry name" value="Winged helix-like DNA-binding domain superfamily/Winged helix DNA-binding domain"/>
    <property type="match status" value="1"/>
</dbReference>
<dbReference type="Proteomes" id="UP000181936">
    <property type="component" value="Chromosome"/>
</dbReference>
<evidence type="ECO:0000313" key="13">
    <source>
        <dbReference type="Proteomes" id="UP000181936"/>
    </source>
</evidence>
<dbReference type="CDD" id="cd00383">
    <property type="entry name" value="trans_reg_C"/>
    <property type="match status" value="1"/>
</dbReference>
<dbReference type="InterPro" id="IPR001789">
    <property type="entry name" value="Sig_transdc_resp-reg_receiver"/>
</dbReference>
<dbReference type="STRING" id="1547283.A9C19_04790"/>
<dbReference type="GO" id="GO:0000976">
    <property type="term" value="F:transcription cis-regulatory region binding"/>
    <property type="evidence" value="ECO:0007669"/>
    <property type="project" value="TreeGrafter"/>
</dbReference>
<dbReference type="GO" id="GO:0006355">
    <property type="term" value="P:regulation of DNA-templated transcription"/>
    <property type="evidence" value="ECO:0007669"/>
    <property type="project" value="InterPro"/>
</dbReference>
<keyword evidence="13" id="KW-1185">Reference proteome</keyword>
<dbReference type="GO" id="GO:0005829">
    <property type="term" value="C:cytosol"/>
    <property type="evidence" value="ECO:0007669"/>
    <property type="project" value="TreeGrafter"/>
</dbReference>
<proteinExistence type="predicted"/>
<feature type="domain" description="Response regulatory" evidence="10">
    <location>
        <begin position="4"/>
        <end position="118"/>
    </location>
</feature>
<dbReference type="SUPFAM" id="SSF52172">
    <property type="entry name" value="CheY-like"/>
    <property type="match status" value="1"/>
</dbReference>
<dbReference type="PROSITE" id="PS51755">
    <property type="entry name" value="OMPR_PHOB"/>
    <property type="match status" value="1"/>
</dbReference>
<evidence type="ECO:0000256" key="3">
    <source>
        <dbReference type="ARBA" id="ARBA00022553"/>
    </source>
</evidence>
<dbReference type="KEGG" id="bwh:A9C19_04790"/>
<reference evidence="12 13" key="1">
    <citation type="journal article" date="2016" name="Sci. Rep.">
        <title>Complete genome sequence and transcriptomic analysis of a novel marine strain Bacillus weihaiensis reveals the mechanism of brown algae degradation.</title>
        <authorList>
            <person name="Zhu Y."/>
            <person name="Chen P."/>
            <person name="Bao Y."/>
            <person name="Men Y."/>
            <person name="Zeng Y."/>
            <person name="Yang J."/>
            <person name="Sun J."/>
            <person name="Sun Y."/>
        </authorList>
    </citation>
    <scope>NUCLEOTIDE SEQUENCE [LARGE SCALE GENOMIC DNA]</scope>
    <source>
        <strain evidence="12 13">Alg07</strain>
    </source>
</reference>
<evidence type="ECO:0000256" key="7">
    <source>
        <dbReference type="ARBA" id="ARBA00023163"/>
    </source>
</evidence>
<dbReference type="PROSITE" id="PS50110">
    <property type="entry name" value="RESPONSE_REGULATORY"/>
    <property type="match status" value="1"/>
</dbReference>
<keyword evidence="6 9" id="KW-0238">DNA-binding</keyword>
<keyword evidence="2" id="KW-0963">Cytoplasm</keyword>
<dbReference type="InterPro" id="IPR011006">
    <property type="entry name" value="CheY-like_superfamily"/>
</dbReference>
<dbReference type="InterPro" id="IPR001867">
    <property type="entry name" value="OmpR/PhoB-type_DNA-bd"/>
</dbReference>
<dbReference type="AlphaFoldDB" id="A0A1L3MP15"/>
<dbReference type="Pfam" id="PF00072">
    <property type="entry name" value="Response_reg"/>
    <property type="match status" value="1"/>
</dbReference>
<sequence length="240" mass="27580">MSKKILVVDDEQSISTLLKYNLEQAGYTVTTAEDGEEGLHMCLSEEPDLLVLDLMLPKMDGIEVCKQLRQRKVMVPILMLTAKDDEFDKVLGLELGADDYMTKPFSPREVVARIKAILRRSQTIIEQSDVTEVEDANQVTIGDLKVLPEHYEAYYAKERLDLTPKEFELLVYLAKHKGRVLTRDQLLSAVWNYDFAGDTRIVDVHISHLREKIERNTKKPLYIKTIRGLGYKLEEPKVNE</sequence>
<dbReference type="PANTHER" id="PTHR48111:SF73">
    <property type="entry name" value="ALKALINE PHOSPHATASE SYNTHESIS TRANSCRIPTIONAL REGULATORY PROTEIN PHOP"/>
    <property type="match status" value="1"/>
</dbReference>
<keyword evidence="3 8" id="KW-0597">Phosphoprotein</keyword>
<keyword evidence="4" id="KW-0902">Two-component regulatory system</keyword>
<evidence type="ECO:0000313" key="12">
    <source>
        <dbReference type="EMBL" id="APH04111.1"/>
    </source>
</evidence>
<dbReference type="SMART" id="SM00448">
    <property type="entry name" value="REC"/>
    <property type="match status" value="1"/>
</dbReference>
<dbReference type="EMBL" id="CP016020">
    <property type="protein sequence ID" value="APH04111.1"/>
    <property type="molecule type" value="Genomic_DNA"/>
</dbReference>
<dbReference type="InterPro" id="IPR036388">
    <property type="entry name" value="WH-like_DNA-bd_sf"/>
</dbReference>
<dbReference type="InterPro" id="IPR039420">
    <property type="entry name" value="WalR-like"/>
</dbReference>
<dbReference type="RefSeq" id="WP_072578905.1">
    <property type="nucleotide sequence ID" value="NZ_CP016020.1"/>
</dbReference>
<dbReference type="Gene3D" id="3.40.50.2300">
    <property type="match status" value="1"/>
</dbReference>
<dbReference type="InterPro" id="IPR016032">
    <property type="entry name" value="Sig_transdc_resp-reg_C-effctor"/>
</dbReference>
<evidence type="ECO:0000256" key="8">
    <source>
        <dbReference type="PROSITE-ProRule" id="PRU00169"/>
    </source>
</evidence>
<name>A0A1L3MP15_9BACI</name>